<dbReference type="Proteomes" id="UP000321570">
    <property type="component" value="Unassembled WGS sequence"/>
</dbReference>
<dbReference type="EMBL" id="CABIJS010000555">
    <property type="protein sequence ID" value="VUZ53324.1"/>
    <property type="molecule type" value="Genomic_DNA"/>
</dbReference>
<gene>
    <name evidence="2" type="ORF">WMSIL1_LOCUS11790</name>
</gene>
<reference evidence="2 3" key="1">
    <citation type="submission" date="2019-07" db="EMBL/GenBank/DDBJ databases">
        <authorList>
            <person name="Jastrzebski P J."/>
            <person name="Paukszto L."/>
            <person name="Jastrzebski P J."/>
        </authorList>
    </citation>
    <scope>NUCLEOTIDE SEQUENCE [LARGE SCALE GENOMIC DNA]</scope>
    <source>
        <strain evidence="2 3">WMS-il1</strain>
    </source>
</reference>
<sequence length="87" mass="9512">MECFGDCEKFWKIFAIFMLIVGICCVIAGSIMVAQNKQNVYHFTATSHQAKMWIGGITLIIFGLIVAISSTLCGCCAFQCSILDSCC</sequence>
<proteinExistence type="predicted"/>
<evidence type="ECO:0000256" key="1">
    <source>
        <dbReference type="SAM" id="Phobius"/>
    </source>
</evidence>
<dbReference type="AlphaFoldDB" id="A0A564Z3E3"/>
<feature type="transmembrane region" description="Helical" evidence="1">
    <location>
        <begin position="13"/>
        <end position="33"/>
    </location>
</feature>
<evidence type="ECO:0000313" key="3">
    <source>
        <dbReference type="Proteomes" id="UP000321570"/>
    </source>
</evidence>
<name>A0A564Z3E3_HYMDI</name>
<keyword evidence="1" id="KW-1133">Transmembrane helix</keyword>
<feature type="transmembrane region" description="Helical" evidence="1">
    <location>
        <begin position="53"/>
        <end position="72"/>
    </location>
</feature>
<keyword evidence="3" id="KW-1185">Reference proteome</keyword>
<protein>
    <submittedName>
        <fullName evidence="2">Uncharacterized protein</fullName>
    </submittedName>
</protein>
<accession>A0A564Z3E3</accession>
<evidence type="ECO:0000313" key="2">
    <source>
        <dbReference type="EMBL" id="VUZ53324.1"/>
    </source>
</evidence>
<organism evidence="2 3">
    <name type="scientific">Hymenolepis diminuta</name>
    <name type="common">Rat tapeworm</name>
    <dbReference type="NCBI Taxonomy" id="6216"/>
    <lineage>
        <taxon>Eukaryota</taxon>
        <taxon>Metazoa</taxon>
        <taxon>Spiralia</taxon>
        <taxon>Lophotrochozoa</taxon>
        <taxon>Platyhelminthes</taxon>
        <taxon>Cestoda</taxon>
        <taxon>Eucestoda</taxon>
        <taxon>Cyclophyllidea</taxon>
        <taxon>Hymenolepididae</taxon>
        <taxon>Hymenolepis</taxon>
    </lineage>
</organism>
<keyword evidence="1" id="KW-0472">Membrane</keyword>
<keyword evidence="1" id="KW-0812">Transmembrane</keyword>